<dbReference type="InterPro" id="IPR050282">
    <property type="entry name" value="Cycloisomerase_2"/>
</dbReference>
<evidence type="ECO:0000313" key="3">
    <source>
        <dbReference type="EMBL" id="MBO1752966.1"/>
    </source>
</evidence>
<feature type="compositionally biased region" description="Basic and acidic residues" evidence="2">
    <location>
        <begin position="143"/>
        <end position="159"/>
    </location>
</feature>
<dbReference type="RefSeq" id="WP_208056656.1">
    <property type="nucleotide sequence ID" value="NZ_JAGEMK010000009.1"/>
</dbReference>
<keyword evidence="4" id="KW-1185">Reference proteome</keyword>
<protein>
    <submittedName>
        <fullName evidence="3">Lactonase family protein</fullName>
    </submittedName>
</protein>
<evidence type="ECO:0000256" key="2">
    <source>
        <dbReference type="SAM" id="MobiDB-lite"/>
    </source>
</evidence>
<organism evidence="3 4">
    <name type="scientific">Actinotalea soli</name>
    <dbReference type="NCBI Taxonomy" id="2819234"/>
    <lineage>
        <taxon>Bacteria</taxon>
        <taxon>Bacillati</taxon>
        <taxon>Actinomycetota</taxon>
        <taxon>Actinomycetes</taxon>
        <taxon>Micrococcales</taxon>
        <taxon>Cellulomonadaceae</taxon>
        <taxon>Actinotalea</taxon>
    </lineage>
</organism>
<dbReference type="GO" id="GO:0017057">
    <property type="term" value="F:6-phosphogluconolactonase activity"/>
    <property type="evidence" value="ECO:0007669"/>
    <property type="project" value="TreeGrafter"/>
</dbReference>
<dbReference type="PANTHER" id="PTHR30344:SF1">
    <property type="entry name" value="6-PHOSPHOGLUCONOLACTONASE"/>
    <property type="match status" value="1"/>
</dbReference>
<dbReference type="Proteomes" id="UP000664209">
    <property type="component" value="Unassembled WGS sequence"/>
</dbReference>
<dbReference type="PANTHER" id="PTHR30344">
    <property type="entry name" value="6-PHOSPHOGLUCONOLACTONASE-RELATED"/>
    <property type="match status" value="1"/>
</dbReference>
<dbReference type="InterPro" id="IPR019405">
    <property type="entry name" value="Lactonase_7-beta_prop"/>
</dbReference>
<evidence type="ECO:0000256" key="1">
    <source>
        <dbReference type="ARBA" id="ARBA00005564"/>
    </source>
</evidence>
<reference evidence="3" key="1">
    <citation type="submission" date="2021-03" db="EMBL/GenBank/DDBJ databases">
        <title>Actinotalea soli sp. nov., isolated from soil.</title>
        <authorList>
            <person name="Ping W."/>
            <person name="Zhang J."/>
        </authorList>
    </citation>
    <scope>NUCLEOTIDE SEQUENCE</scope>
    <source>
        <strain evidence="3">BY-33</strain>
    </source>
</reference>
<dbReference type="SUPFAM" id="SSF51004">
    <property type="entry name" value="C-terminal (heme d1) domain of cytochrome cd1-nitrite reductase"/>
    <property type="match status" value="1"/>
</dbReference>
<name>A0A939RX87_9CELL</name>
<dbReference type="EMBL" id="JAGEMK010000009">
    <property type="protein sequence ID" value="MBO1752966.1"/>
    <property type="molecule type" value="Genomic_DNA"/>
</dbReference>
<dbReference type="InterPro" id="IPR015943">
    <property type="entry name" value="WD40/YVTN_repeat-like_dom_sf"/>
</dbReference>
<proteinExistence type="inferred from homology"/>
<comment type="similarity">
    <text evidence="1">Belongs to the cycloisomerase 2 family.</text>
</comment>
<comment type="caution">
    <text evidence="3">The sequence shown here is derived from an EMBL/GenBank/DDBJ whole genome shotgun (WGS) entry which is preliminary data.</text>
</comment>
<sequence length="364" mass="36786">MARAVELWVGTYPAAGPEAPAGTGEGIWRLRLDPEAATLTGELALRTPAPSFLATSPDGSHLYAVGETTPGTVACFAVTPTGLELQARVDAGGGSPCHVLVDPAGRALYVSLYGSGGLAVLPLAPDGGLAPEVLAAGGPTQVLEHEGSGPDPERQEGPHAHSATLAPGGEVLLVADLGTDELRRVRVRADGTCAADGVAAQLPPGTGPRHLVVGPGDHLYVVGELHRALHVLGWDRASATARPVAVLPLPAGDSFPAHPVLRGAELLVSVRGPDLLARFAVPEDGARLEPLPTRPAEVSWPRHVAVVGGHVVCAGQGSDEVVALPSDPTGAALRLTVPAPACVLPVASDTGHGAPGRAPVGRRG</sequence>
<dbReference type="AlphaFoldDB" id="A0A939RX87"/>
<dbReference type="Pfam" id="PF10282">
    <property type="entry name" value="Lactonase"/>
    <property type="match status" value="1"/>
</dbReference>
<dbReference type="InterPro" id="IPR011048">
    <property type="entry name" value="Haem_d1_sf"/>
</dbReference>
<evidence type="ECO:0000313" key="4">
    <source>
        <dbReference type="Proteomes" id="UP000664209"/>
    </source>
</evidence>
<feature type="region of interest" description="Disordered" evidence="2">
    <location>
        <begin position="141"/>
        <end position="165"/>
    </location>
</feature>
<gene>
    <name evidence="3" type="ORF">J4G33_14225</name>
</gene>
<dbReference type="Gene3D" id="2.130.10.10">
    <property type="entry name" value="YVTN repeat-like/Quinoprotein amine dehydrogenase"/>
    <property type="match status" value="1"/>
</dbReference>
<accession>A0A939RX87</accession>